<accession>A0A0D8BEJ9</accession>
<dbReference type="InterPro" id="IPR039261">
    <property type="entry name" value="FNR_nucleotide-bd"/>
</dbReference>
<dbReference type="GO" id="GO:0050660">
    <property type="term" value="F:flavin adenine dinucleotide binding"/>
    <property type="evidence" value="ECO:0007669"/>
    <property type="project" value="InterPro"/>
</dbReference>
<dbReference type="GO" id="GO:0006221">
    <property type="term" value="P:pyrimidine nucleotide biosynthetic process"/>
    <property type="evidence" value="ECO:0007669"/>
    <property type="project" value="InterPro"/>
</dbReference>
<dbReference type="PANTHER" id="PTHR43513:SF1">
    <property type="entry name" value="ANAEROBIC SULFITE REDUCTASE SUBUNIT B"/>
    <property type="match status" value="1"/>
</dbReference>
<dbReference type="GO" id="GO:0046872">
    <property type="term" value="F:metal ion binding"/>
    <property type="evidence" value="ECO:0007669"/>
    <property type="project" value="UniProtKB-KW"/>
</dbReference>
<dbReference type="AlphaFoldDB" id="A0A0D8BEJ9"/>
<dbReference type="CDD" id="cd06221">
    <property type="entry name" value="sulfite_reductase_like"/>
    <property type="match status" value="1"/>
</dbReference>
<feature type="binding site" evidence="1">
    <location>
        <position position="288"/>
    </location>
    <ligand>
        <name>[2Fe-2S] cluster</name>
        <dbReference type="ChEBI" id="CHEBI:190135"/>
    </ligand>
</feature>
<organism evidence="4 5">
    <name type="scientific">Frankia torreyi</name>
    <dbReference type="NCBI Taxonomy" id="1856"/>
    <lineage>
        <taxon>Bacteria</taxon>
        <taxon>Bacillati</taxon>
        <taxon>Actinomycetota</taxon>
        <taxon>Actinomycetes</taxon>
        <taxon>Frankiales</taxon>
        <taxon>Frankiaceae</taxon>
        <taxon>Frankia</taxon>
    </lineage>
</organism>
<dbReference type="InterPro" id="IPR050353">
    <property type="entry name" value="PyrK_electron_transfer"/>
</dbReference>
<dbReference type="PROSITE" id="PS51384">
    <property type="entry name" value="FAD_FR"/>
    <property type="match status" value="1"/>
</dbReference>
<evidence type="ECO:0000256" key="2">
    <source>
        <dbReference type="SAM" id="MobiDB-lite"/>
    </source>
</evidence>
<dbReference type="RefSeq" id="WP_199865403.1">
    <property type="nucleotide sequence ID" value="NZ_JYFN01000023.1"/>
</dbReference>
<comment type="caution">
    <text evidence="4">The sequence shown here is derived from an EMBL/GenBank/DDBJ whole genome shotgun (WGS) entry which is preliminary data.</text>
</comment>
<dbReference type="InterPro" id="IPR017927">
    <property type="entry name" value="FAD-bd_FR_type"/>
</dbReference>
<keyword evidence="1" id="KW-0408">Iron</keyword>
<comment type="cofactor">
    <cofactor evidence="1">
        <name>[2Fe-2S] cluster</name>
        <dbReference type="ChEBI" id="CHEBI:190135"/>
    </cofactor>
    <text evidence="1">Binds 1 [2Fe-2S] cluster per subunit.</text>
</comment>
<feature type="binding site" evidence="1">
    <location>
        <position position="280"/>
    </location>
    <ligand>
        <name>[2Fe-2S] cluster</name>
        <dbReference type="ChEBI" id="CHEBI:190135"/>
    </ligand>
</feature>
<dbReference type="PRINTS" id="PR00406">
    <property type="entry name" value="CYTB5RDTASE"/>
</dbReference>
<dbReference type="SUPFAM" id="SSF52343">
    <property type="entry name" value="Ferredoxin reductase-like, C-terminal NADP-linked domain"/>
    <property type="match status" value="1"/>
</dbReference>
<dbReference type="InterPro" id="IPR019480">
    <property type="entry name" value="Dihydroorotate_DH_Fe-S-bd"/>
</dbReference>
<reference evidence="5" key="1">
    <citation type="submission" date="2015-02" db="EMBL/GenBank/DDBJ databases">
        <title>Draft Genome of Frankia sp. CpI1-S.</title>
        <authorList>
            <person name="Oshone R.T."/>
            <person name="Ngom M."/>
            <person name="Ghodhbane-Gtari F."/>
            <person name="Gtari M."/>
            <person name="Morris K."/>
            <person name="Thomas K."/>
            <person name="Sen A."/>
            <person name="Tisa L.S."/>
        </authorList>
    </citation>
    <scope>NUCLEOTIDE SEQUENCE [LARGE SCALE GENOMIC DNA]</scope>
    <source>
        <strain evidence="5">CpI1-S</strain>
    </source>
</reference>
<feature type="binding site" evidence="1">
    <location>
        <position position="277"/>
    </location>
    <ligand>
        <name>[2Fe-2S] cluster</name>
        <dbReference type="ChEBI" id="CHEBI:190135"/>
    </ligand>
</feature>
<evidence type="ECO:0000313" key="5">
    <source>
        <dbReference type="Proteomes" id="UP000032545"/>
    </source>
</evidence>
<dbReference type="Gene3D" id="2.40.30.10">
    <property type="entry name" value="Translation factors"/>
    <property type="match status" value="1"/>
</dbReference>
<dbReference type="InterPro" id="IPR012165">
    <property type="entry name" value="Cyt_c3_hydrogenase_gsu"/>
</dbReference>
<keyword evidence="1" id="KW-0411">Iron-sulfur</keyword>
<dbReference type="PATRIC" id="fig|1502723.3.peg.2576"/>
<name>A0A0D8BEJ9_9ACTN</name>
<reference evidence="4 5" key="2">
    <citation type="journal article" date="2016" name="Genome Announc.">
        <title>Permanent Draft Genome Sequences for Two Variants of Frankia sp. Strain CpI1, the First Frankia Strain Isolated from Root Nodules of Comptonia peregrina.</title>
        <authorList>
            <person name="Oshone R."/>
            <person name="Hurst S.G.IV."/>
            <person name="Abebe-Akele F."/>
            <person name="Simpson S."/>
            <person name="Morris K."/>
            <person name="Thomas W.K."/>
            <person name="Tisa L.S."/>
        </authorList>
    </citation>
    <scope>NUCLEOTIDE SEQUENCE [LARGE SCALE GENOMIC DNA]</scope>
    <source>
        <strain evidence="5">CpI1-S</strain>
    </source>
</reference>
<dbReference type="EMBL" id="JYFN01000023">
    <property type="protein sequence ID" value="KJE22480.1"/>
    <property type="molecule type" value="Genomic_DNA"/>
</dbReference>
<dbReference type="Gene3D" id="3.40.50.80">
    <property type="entry name" value="Nucleotide-binding domain of ferredoxin-NADP reductase (FNR) module"/>
    <property type="match status" value="1"/>
</dbReference>
<keyword evidence="1" id="KW-0479">Metal-binding</keyword>
<feature type="binding site" evidence="1">
    <location>
        <position position="272"/>
    </location>
    <ligand>
        <name>[2Fe-2S] cluster</name>
        <dbReference type="ChEBI" id="CHEBI:190135"/>
    </ligand>
</feature>
<dbReference type="SUPFAM" id="SSF63380">
    <property type="entry name" value="Riboflavin synthase domain-like"/>
    <property type="match status" value="1"/>
</dbReference>
<dbReference type="Pfam" id="PF10418">
    <property type="entry name" value="DHODB_Fe-S_bind"/>
    <property type="match status" value="1"/>
</dbReference>
<dbReference type="InterPro" id="IPR001433">
    <property type="entry name" value="OxRdtase_FAD/NAD-bd"/>
</dbReference>
<dbReference type="Pfam" id="PF00175">
    <property type="entry name" value="NAD_binding_1"/>
    <property type="match status" value="1"/>
</dbReference>
<dbReference type="InterPro" id="IPR017938">
    <property type="entry name" value="Riboflavin_synthase-like_b-brl"/>
</dbReference>
<evidence type="ECO:0000313" key="4">
    <source>
        <dbReference type="EMBL" id="KJE22480.1"/>
    </source>
</evidence>
<sequence>MSTETRTGADGAVGAMTPRPFRVTSHRQETRDTWTLELEPVRGAPLVARPGQFTMVYAFGVGEVPLSVSGGPVSGGPVSGGPVSGGPVSGGPVGEGGDGQLMHTVRAVGAVTEAICAARPGDVLGVRGPFGQGWPLRAAAGSDVVVVAGGLGLAPLRPVVRQILRRRADFGAVAVLAGSRTPDDILFRRELAGWQDRADLQTLVSVDGGQPGWRGRVGVVTALLPEVHVDPARAVAFICGPEVMMRLTARALVDVGVPADHVHLSMERNMHCGLGHCGRCQLGPLILCQDGPVRGYDRLAPLMAVREL</sequence>
<gene>
    <name evidence="4" type="ORF">FF36_03172</name>
</gene>
<protein>
    <submittedName>
        <fullName evidence="4">2-polyprenylphenol hydroxylase-like oxidoreductase</fullName>
    </submittedName>
</protein>
<feature type="region of interest" description="Disordered" evidence="2">
    <location>
        <begin position="72"/>
        <end position="97"/>
    </location>
</feature>
<dbReference type="PIRSF" id="PIRSF006816">
    <property type="entry name" value="Cyc3_hyd_g"/>
    <property type="match status" value="1"/>
</dbReference>
<dbReference type="Proteomes" id="UP000032545">
    <property type="component" value="Unassembled WGS sequence"/>
</dbReference>
<dbReference type="GO" id="GO:0016491">
    <property type="term" value="F:oxidoreductase activity"/>
    <property type="evidence" value="ECO:0007669"/>
    <property type="project" value="InterPro"/>
</dbReference>
<feature type="domain" description="FAD-binding FR-type" evidence="3">
    <location>
        <begin position="16"/>
        <end position="136"/>
    </location>
</feature>
<proteinExistence type="predicted"/>
<keyword evidence="5" id="KW-1185">Reference proteome</keyword>
<dbReference type="GO" id="GO:0051537">
    <property type="term" value="F:2 iron, 2 sulfur cluster binding"/>
    <property type="evidence" value="ECO:0007669"/>
    <property type="project" value="UniProtKB-KW"/>
</dbReference>
<evidence type="ECO:0000259" key="3">
    <source>
        <dbReference type="PROSITE" id="PS51384"/>
    </source>
</evidence>
<dbReference type="PANTHER" id="PTHR43513">
    <property type="entry name" value="DIHYDROOROTATE DEHYDROGENASE B (NAD(+)), ELECTRON TRANSFER SUBUNIT"/>
    <property type="match status" value="1"/>
</dbReference>
<keyword evidence="1" id="KW-0001">2Fe-2S</keyword>
<evidence type="ECO:0000256" key="1">
    <source>
        <dbReference type="PIRSR" id="PIRSR006816-2"/>
    </source>
</evidence>